<evidence type="ECO:0000256" key="1">
    <source>
        <dbReference type="ARBA" id="ARBA00009437"/>
    </source>
</evidence>
<dbReference type="InterPro" id="IPR005119">
    <property type="entry name" value="LysR_subst-bd"/>
</dbReference>
<dbReference type="Gene3D" id="3.40.190.10">
    <property type="entry name" value="Periplasmic binding protein-like II"/>
    <property type="match status" value="2"/>
</dbReference>
<dbReference type="Proteomes" id="UP000002033">
    <property type="component" value="Chromosome"/>
</dbReference>
<evidence type="ECO:0000313" key="6">
    <source>
        <dbReference type="EMBL" id="ADJ22350.1"/>
    </source>
</evidence>
<dbReference type="PANTHER" id="PTHR30126">
    <property type="entry name" value="HTH-TYPE TRANSCRIPTIONAL REGULATOR"/>
    <property type="match status" value="1"/>
</dbReference>
<evidence type="ECO:0000313" key="7">
    <source>
        <dbReference type="Proteomes" id="UP000002033"/>
    </source>
</evidence>
<comment type="similarity">
    <text evidence="1">Belongs to the LysR transcriptional regulatory family.</text>
</comment>
<dbReference type="PROSITE" id="PS50931">
    <property type="entry name" value="HTH_LYSR"/>
    <property type="match status" value="1"/>
</dbReference>
<keyword evidence="7" id="KW-1185">Reference proteome</keyword>
<dbReference type="PANTHER" id="PTHR30126:SF39">
    <property type="entry name" value="HTH-TYPE TRANSCRIPTIONAL REGULATOR CYSL"/>
    <property type="match status" value="1"/>
</dbReference>
<dbReference type="PRINTS" id="PR00039">
    <property type="entry name" value="HTHLYSR"/>
</dbReference>
<accession>D8JS91</accession>
<dbReference type="AlphaFoldDB" id="D8JS91"/>
<feature type="domain" description="HTH lysR-type" evidence="5">
    <location>
        <begin position="10"/>
        <end position="67"/>
    </location>
</feature>
<dbReference type="SUPFAM" id="SSF53850">
    <property type="entry name" value="Periplasmic binding protein-like II"/>
    <property type="match status" value="1"/>
</dbReference>
<evidence type="ECO:0000256" key="2">
    <source>
        <dbReference type="ARBA" id="ARBA00023015"/>
    </source>
</evidence>
<dbReference type="InterPro" id="IPR036390">
    <property type="entry name" value="WH_DNA-bd_sf"/>
</dbReference>
<dbReference type="RefSeq" id="WP_013214569.1">
    <property type="nucleotide sequence ID" value="NC_014313.1"/>
</dbReference>
<dbReference type="eggNOG" id="COG0583">
    <property type="taxonomic scope" value="Bacteria"/>
</dbReference>
<evidence type="ECO:0000256" key="4">
    <source>
        <dbReference type="ARBA" id="ARBA00023163"/>
    </source>
</evidence>
<dbReference type="InterPro" id="IPR036388">
    <property type="entry name" value="WH-like_DNA-bd_sf"/>
</dbReference>
<evidence type="ECO:0000259" key="5">
    <source>
        <dbReference type="PROSITE" id="PS50931"/>
    </source>
</evidence>
<evidence type="ECO:0000256" key="3">
    <source>
        <dbReference type="ARBA" id="ARBA00023125"/>
    </source>
</evidence>
<dbReference type="FunFam" id="1.10.10.10:FF:000001">
    <property type="entry name" value="LysR family transcriptional regulator"/>
    <property type="match status" value="1"/>
</dbReference>
<organism evidence="6 7">
    <name type="scientific">Hyphomicrobium denitrificans (strain ATCC 51888 / DSM 1869 / NCIMB 11706 / TK 0415)</name>
    <dbReference type="NCBI Taxonomy" id="582899"/>
    <lineage>
        <taxon>Bacteria</taxon>
        <taxon>Pseudomonadati</taxon>
        <taxon>Pseudomonadota</taxon>
        <taxon>Alphaproteobacteria</taxon>
        <taxon>Hyphomicrobiales</taxon>
        <taxon>Hyphomicrobiaceae</taxon>
        <taxon>Hyphomicrobium</taxon>
    </lineage>
</organism>
<name>D8JS91_HYPDA</name>
<dbReference type="Pfam" id="PF00126">
    <property type="entry name" value="HTH_1"/>
    <property type="match status" value="1"/>
</dbReference>
<keyword evidence="4" id="KW-0804">Transcription</keyword>
<keyword evidence="3" id="KW-0238">DNA-binding</keyword>
<protein>
    <submittedName>
        <fullName evidence="6">Transcriptional regulator, LysR family</fullName>
    </submittedName>
</protein>
<dbReference type="HOGENOM" id="CLU_039613_6_5_5"/>
<dbReference type="OrthoDB" id="7492271at2"/>
<dbReference type="KEGG" id="hdn:Hden_0529"/>
<reference evidence="7" key="1">
    <citation type="journal article" date="2011" name="J. Bacteriol.">
        <title>Genome sequences of eight morphologically diverse alphaproteobacteria.</title>
        <authorList>
            <consortium name="US DOE Joint Genome Institute"/>
            <person name="Brown P.J."/>
            <person name="Kysela D.T."/>
            <person name="Buechlein A."/>
            <person name="Hemmerich C."/>
            <person name="Brun Y.V."/>
        </authorList>
    </citation>
    <scope>NUCLEOTIDE SEQUENCE [LARGE SCALE GENOMIC DNA]</scope>
    <source>
        <strain evidence="7">ATCC 51888 / DSM 1869 / NCIB 11706 / TK 0415</strain>
    </source>
</reference>
<dbReference type="InterPro" id="IPR000847">
    <property type="entry name" value="LysR_HTH_N"/>
</dbReference>
<gene>
    <name evidence="6" type="ordered locus">Hden_0529</name>
</gene>
<dbReference type="GO" id="GO:0000976">
    <property type="term" value="F:transcription cis-regulatory region binding"/>
    <property type="evidence" value="ECO:0007669"/>
    <property type="project" value="TreeGrafter"/>
</dbReference>
<dbReference type="CDD" id="cd05466">
    <property type="entry name" value="PBP2_LTTR_substrate"/>
    <property type="match status" value="1"/>
</dbReference>
<dbReference type="GO" id="GO:0003700">
    <property type="term" value="F:DNA-binding transcription factor activity"/>
    <property type="evidence" value="ECO:0007669"/>
    <property type="project" value="InterPro"/>
</dbReference>
<dbReference type="EMBL" id="CP002083">
    <property type="protein sequence ID" value="ADJ22350.1"/>
    <property type="molecule type" value="Genomic_DNA"/>
</dbReference>
<keyword evidence="2" id="KW-0805">Transcription regulation</keyword>
<dbReference type="SUPFAM" id="SSF46785">
    <property type="entry name" value="Winged helix' DNA-binding domain"/>
    <property type="match status" value="1"/>
</dbReference>
<proteinExistence type="inferred from homology"/>
<sequence length="310" mass="33791">MKLKHRTLPFDLRSLEIFLAVCETGGMAAAASELGLTQPAVSQTISELEKRTGTDLFDRKCRPLALTLSGSLMRQRATALLSDAHQISPLLQDAKQGKVTFIRVGLVDSLNRALTIKLSEYLQSRAGKVAILSGLTAAHASELLTRKLDLFLGVDDLEETAGLERWEIGREPYVLLLPAGTRMVQTIDDLKRLAETKPFIRFSARSQTGVEIERHLRRLGIVAAQSFEYDSPYSVAAMVSAGQGFAISTALCISESQLGREGLVTCPLPGPIVSRKLSVVARFRELGQIPRDVADVTRLALGEHICALNV</sequence>
<dbReference type="Gene3D" id="1.10.10.10">
    <property type="entry name" value="Winged helix-like DNA-binding domain superfamily/Winged helix DNA-binding domain"/>
    <property type="match status" value="1"/>
</dbReference>
<dbReference type="Pfam" id="PF03466">
    <property type="entry name" value="LysR_substrate"/>
    <property type="match status" value="1"/>
</dbReference>
<dbReference type="STRING" id="582899.Hden_0529"/>